<evidence type="ECO:0000256" key="1">
    <source>
        <dbReference type="SAM" id="MobiDB-lite"/>
    </source>
</evidence>
<feature type="region of interest" description="Disordered" evidence="1">
    <location>
        <begin position="457"/>
        <end position="480"/>
    </location>
</feature>
<dbReference type="KEGG" id="lvi:G7068_01145"/>
<name>A0A6G7XBX4_9MICO</name>
<evidence type="ECO:0000259" key="2">
    <source>
        <dbReference type="SMART" id="SM00860"/>
    </source>
</evidence>
<dbReference type="Pfam" id="PF09346">
    <property type="entry name" value="SMI1_KNR4"/>
    <property type="match status" value="1"/>
</dbReference>
<evidence type="ECO:0000313" key="3">
    <source>
        <dbReference type="EMBL" id="QIK61966.1"/>
    </source>
</evidence>
<reference evidence="3 4" key="1">
    <citation type="submission" date="2020-03" db="EMBL/GenBank/DDBJ databases">
        <title>Leucobacter sp. nov., isolated from beetles.</title>
        <authorList>
            <person name="Hyun D.-W."/>
            <person name="Bae J.-W."/>
        </authorList>
    </citation>
    <scope>NUCLEOTIDE SEQUENCE [LARGE SCALE GENOMIC DNA]</scope>
    <source>
        <strain evidence="3 4">HDW9C</strain>
    </source>
</reference>
<gene>
    <name evidence="3" type="ORF">G7068_01145</name>
</gene>
<dbReference type="Proteomes" id="UP000502677">
    <property type="component" value="Chromosome"/>
</dbReference>
<evidence type="ECO:0000313" key="4">
    <source>
        <dbReference type="Proteomes" id="UP000502677"/>
    </source>
</evidence>
<organism evidence="3 4">
    <name type="scientific">Leucobacter viscericola</name>
    <dbReference type="NCBI Taxonomy" id="2714935"/>
    <lineage>
        <taxon>Bacteria</taxon>
        <taxon>Bacillati</taxon>
        <taxon>Actinomycetota</taxon>
        <taxon>Actinomycetes</taxon>
        <taxon>Micrococcales</taxon>
        <taxon>Microbacteriaceae</taxon>
        <taxon>Leucobacter</taxon>
    </lineage>
</organism>
<feature type="compositionally biased region" description="Basic residues" evidence="1">
    <location>
        <begin position="470"/>
        <end position="480"/>
    </location>
</feature>
<dbReference type="SUPFAM" id="SSF160631">
    <property type="entry name" value="SMI1/KNR4-like"/>
    <property type="match status" value="1"/>
</dbReference>
<feature type="domain" description="Knr4/Smi1-like" evidence="2">
    <location>
        <begin position="160"/>
        <end position="306"/>
    </location>
</feature>
<protein>
    <submittedName>
        <fullName evidence="3">SMI1/KNR4 family protein</fullName>
    </submittedName>
</protein>
<feature type="region of interest" description="Disordered" evidence="1">
    <location>
        <begin position="25"/>
        <end position="59"/>
    </location>
</feature>
<keyword evidence="4" id="KW-1185">Reference proteome</keyword>
<feature type="compositionally biased region" description="Polar residues" evidence="1">
    <location>
        <begin position="29"/>
        <end position="43"/>
    </location>
</feature>
<dbReference type="InterPro" id="IPR037883">
    <property type="entry name" value="Knr4/Smi1-like_sf"/>
</dbReference>
<accession>A0A6G7XBX4</accession>
<dbReference type="InterPro" id="IPR051873">
    <property type="entry name" value="KNR4/SMI1_regulator"/>
</dbReference>
<dbReference type="InterPro" id="IPR018958">
    <property type="entry name" value="Knr4/Smi1-like_dom"/>
</dbReference>
<proteinExistence type="predicted"/>
<dbReference type="Gene3D" id="3.40.1580.10">
    <property type="entry name" value="SMI1/KNR4-like"/>
    <property type="match status" value="1"/>
</dbReference>
<dbReference type="AlphaFoldDB" id="A0A6G7XBX4"/>
<dbReference type="PANTHER" id="PTHR47432">
    <property type="entry name" value="CELL WALL ASSEMBLY REGULATOR SMI1"/>
    <property type="match status" value="1"/>
</dbReference>
<dbReference type="PANTHER" id="PTHR47432:SF1">
    <property type="entry name" value="CELL WALL ASSEMBLY REGULATOR SMI1"/>
    <property type="match status" value="1"/>
</dbReference>
<dbReference type="SMART" id="SM00860">
    <property type="entry name" value="SMI1_KNR4"/>
    <property type="match status" value="1"/>
</dbReference>
<sequence length="480" mass="51530">MTDLTDETGTELWIRAARALRAEAPPGTAVSQFSGTVSRSSWGGSYEDDGDFSARSDRSSDDGFMDALSAVNEAQEDRQVGVNIRIEATGKGEVTLLRFPASVETGSSRPINSIVLVPGAMPETFRREAVLPEQPTIEPKSEYVQRITELVERRMPDAVGAPDTLIEAVEQRLGVPLPAEVRALYRAAASGDLILSDDEDATGFYGFDIIALDDTEQRDAYTPENRFFGWASNATEVAATAPSGAVQPLAGSPYWFPLANDWGGNMYAVDLAPGPEGVVGQILFLDHEQSAGAVRITESLGELLLADEAPKIPWAENQNPVVYVNDRSGKTIAEIADEPIASLNIGEVSEPVDLEPLLRESSPAVSSLRYLKVAAGSLASPQQVSSFTNLEFLELAPAEWRLLLEHDAVPPTLLAASVSGNDLLTTAELSNRLLAARSQPLISSRVIQVDLGAEDADHSAAPGSQIAPPKPRKRRWFGRG</sequence>
<dbReference type="RefSeq" id="WP_166287690.1">
    <property type="nucleotide sequence ID" value="NZ_CP049863.1"/>
</dbReference>
<dbReference type="EMBL" id="CP049863">
    <property type="protein sequence ID" value="QIK61966.1"/>
    <property type="molecule type" value="Genomic_DNA"/>
</dbReference>